<dbReference type="GO" id="GO:0016787">
    <property type="term" value="F:hydrolase activity"/>
    <property type="evidence" value="ECO:0007669"/>
    <property type="project" value="UniProtKB-KW"/>
</dbReference>
<dbReference type="InterPro" id="IPR000073">
    <property type="entry name" value="AB_hydrolase_1"/>
</dbReference>
<evidence type="ECO:0000313" key="4">
    <source>
        <dbReference type="Proteomes" id="UP000015462"/>
    </source>
</evidence>
<evidence type="ECO:0000256" key="1">
    <source>
        <dbReference type="ARBA" id="ARBA00022801"/>
    </source>
</evidence>
<dbReference type="PRINTS" id="PR00111">
    <property type="entry name" value="ABHYDROLASE"/>
</dbReference>
<reference evidence="3 4" key="1">
    <citation type="journal article" date="2013" name="Genome Announc.">
        <title>Genome Sequence of the Pyrene- and Fluoranthene-Degrading Bacterium Cycloclasticus sp. Strain PY97M.</title>
        <authorList>
            <person name="Cui Z."/>
            <person name="Xu G."/>
            <person name="Li Q."/>
            <person name="Gao W."/>
            <person name="Zheng L."/>
        </authorList>
    </citation>
    <scope>NUCLEOTIDE SEQUENCE [LARGE SCALE GENOMIC DNA]</scope>
    <source>
        <strain evidence="3 4">PY97M</strain>
    </source>
</reference>
<dbReference type="GO" id="GO:0016020">
    <property type="term" value="C:membrane"/>
    <property type="evidence" value="ECO:0007669"/>
    <property type="project" value="TreeGrafter"/>
</dbReference>
<dbReference type="Gene3D" id="3.40.50.1820">
    <property type="entry name" value="alpha/beta hydrolase"/>
    <property type="match status" value="1"/>
</dbReference>
<proteinExistence type="predicted"/>
<dbReference type="AlphaFoldDB" id="A0AB33Z0C5"/>
<gene>
    <name evidence="3" type="ORF">L196_08066</name>
</gene>
<protein>
    <submittedName>
        <fullName evidence="3">Alpha/beta fold family hydrolase</fullName>
    </submittedName>
</protein>
<dbReference type="Proteomes" id="UP000015462">
    <property type="component" value="Unassembled WGS sequence"/>
</dbReference>
<dbReference type="EMBL" id="ASHL01000006">
    <property type="protein sequence ID" value="EPD12809.1"/>
    <property type="molecule type" value="Genomic_DNA"/>
</dbReference>
<keyword evidence="4" id="KW-1185">Reference proteome</keyword>
<name>A0AB33Z0C5_9GAMM</name>
<evidence type="ECO:0000313" key="3">
    <source>
        <dbReference type="EMBL" id="EPD12809.1"/>
    </source>
</evidence>
<sequence>MSFEMVEKMIPSGELASNCIIAGNPKNPPLLLLHGAGPGASAMSNWAQCAPILAKDFYVIAPDAIGFGQSELPKEVPTKIARWMGYRVEQIKGLLDELGIEKTHIIGNSMGGALAMQCVVEMPDRFDKCMLMGAIGAPFEKSSTLTRMMTFYDDPRKARYRELIQSFVYDPSIFEDLEAVMQDRFDKAMDPKMRPIQEVMFKAMNEEMNTVLVIPPPILASMDHEWAIIHGRQDKVVPLETSMYFLQHLKRAELHVLDRCGHWAQTQRWDGMYPIIMSHFLGKEIRC</sequence>
<feature type="domain" description="AB hydrolase-1" evidence="2">
    <location>
        <begin position="28"/>
        <end position="265"/>
    </location>
</feature>
<dbReference type="SUPFAM" id="SSF53474">
    <property type="entry name" value="alpha/beta-Hydrolases"/>
    <property type="match status" value="1"/>
</dbReference>
<dbReference type="SMR" id="A0AB33Z0C5"/>
<keyword evidence="1 3" id="KW-0378">Hydrolase</keyword>
<dbReference type="PANTHER" id="PTHR43798">
    <property type="entry name" value="MONOACYLGLYCEROL LIPASE"/>
    <property type="match status" value="1"/>
</dbReference>
<dbReference type="Pfam" id="PF00561">
    <property type="entry name" value="Abhydrolase_1"/>
    <property type="match status" value="1"/>
</dbReference>
<comment type="caution">
    <text evidence="3">The sequence shown here is derived from an EMBL/GenBank/DDBJ whole genome shotgun (WGS) entry which is preliminary data.</text>
</comment>
<dbReference type="PANTHER" id="PTHR43798:SF31">
    <property type="entry name" value="AB HYDROLASE SUPERFAMILY PROTEIN YCLE"/>
    <property type="match status" value="1"/>
</dbReference>
<accession>A0AB33Z0C5</accession>
<dbReference type="RefSeq" id="WP_015006593.1">
    <property type="nucleotide sequence ID" value="NZ_FQZJ01000001.1"/>
</dbReference>
<evidence type="ECO:0000259" key="2">
    <source>
        <dbReference type="Pfam" id="PF00561"/>
    </source>
</evidence>
<dbReference type="InterPro" id="IPR050266">
    <property type="entry name" value="AB_hydrolase_sf"/>
</dbReference>
<dbReference type="InterPro" id="IPR029058">
    <property type="entry name" value="AB_hydrolase_fold"/>
</dbReference>
<organism evidence="3 4">
    <name type="scientific">Cycloclasticus pugetii</name>
    <dbReference type="NCBI Taxonomy" id="34068"/>
    <lineage>
        <taxon>Bacteria</taxon>
        <taxon>Pseudomonadati</taxon>
        <taxon>Pseudomonadota</taxon>
        <taxon>Gammaproteobacteria</taxon>
        <taxon>Thiotrichales</taxon>
        <taxon>Piscirickettsiaceae</taxon>
        <taxon>Cycloclasticus</taxon>
    </lineage>
</organism>